<dbReference type="STRING" id="564137.SAMN04488238_1173"/>
<reference evidence="2 3" key="1">
    <citation type="submission" date="2016-10" db="EMBL/GenBank/DDBJ databases">
        <authorList>
            <person name="de Groot N.N."/>
        </authorList>
    </citation>
    <scope>NUCLEOTIDE SEQUENCE [LARGE SCALE GENOMIC DNA]</scope>
    <source>
        <strain evidence="2 3">CGMCC 1.8894</strain>
    </source>
</reference>
<proteinExistence type="predicted"/>
<dbReference type="AlphaFoldDB" id="A0A1H3E231"/>
<sequence>MQLTPGDRAMTTKTTSAKGLSEALLLEIAVKHFHSVETLETRNSDRLDFHDVAVWAIRAALKEAYAAGLAAATKR</sequence>
<accession>A0A1H3E231</accession>
<keyword evidence="3" id="KW-1185">Reference proteome</keyword>
<evidence type="ECO:0000259" key="1">
    <source>
        <dbReference type="Pfam" id="PF21841"/>
    </source>
</evidence>
<organism evidence="2 3">
    <name type="scientific">Roseicitreum antarcticum</name>
    <dbReference type="NCBI Taxonomy" id="564137"/>
    <lineage>
        <taxon>Bacteria</taxon>
        <taxon>Pseudomonadati</taxon>
        <taxon>Pseudomonadota</taxon>
        <taxon>Alphaproteobacteria</taxon>
        <taxon>Rhodobacterales</taxon>
        <taxon>Paracoccaceae</taxon>
        <taxon>Roseicitreum</taxon>
    </lineage>
</organism>
<dbReference type="Pfam" id="PF21841">
    <property type="entry name" value="DUF6900"/>
    <property type="match status" value="1"/>
</dbReference>
<evidence type="ECO:0000313" key="2">
    <source>
        <dbReference type="EMBL" id="SDX71964.1"/>
    </source>
</evidence>
<gene>
    <name evidence="2" type="ORF">SAMN04488238_1173</name>
</gene>
<protein>
    <recommendedName>
        <fullName evidence="1">DUF6900 domain-containing protein</fullName>
    </recommendedName>
</protein>
<name>A0A1H3E231_9RHOB</name>
<dbReference type="EMBL" id="FNOM01000017">
    <property type="protein sequence ID" value="SDX71964.1"/>
    <property type="molecule type" value="Genomic_DNA"/>
</dbReference>
<evidence type="ECO:0000313" key="3">
    <source>
        <dbReference type="Proteomes" id="UP000198539"/>
    </source>
</evidence>
<dbReference type="Proteomes" id="UP000198539">
    <property type="component" value="Unassembled WGS sequence"/>
</dbReference>
<dbReference type="InterPro" id="IPR054195">
    <property type="entry name" value="DUF6900"/>
</dbReference>
<feature type="domain" description="DUF6900" evidence="1">
    <location>
        <begin position="22"/>
        <end position="72"/>
    </location>
</feature>